<keyword evidence="5" id="KW-0111">Calcium/phospholipid-binding</keyword>
<dbReference type="PRINTS" id="PR00196">
    <property type="entry name" value="ANNEXIN"/>
</dbReference>
<keyword evidence="3 6" id="KW-0106">Calcium</keyword>
<dbReference type="InterPro" id="IPR018502">
    <property type="entry name" value="Annexin_repeat"/>
</dbReference>
<dbReference type="Gene3D" id="1.10.220.10">
    <property type="entry name" value="Annexin"/>
    <property type="match status" value="4"/>
</dbReference>
<keyword evidence="4" id="KW-0041">Annexin</keyword>
<dbReference type="InterPro" id="IPR001464">
    <property type="entry name" value="Annexin"/>
</dbReference>
<dbReference type="GO" id="GO:0005544">
    <property type="term" value="F:calcium-dependent phospholipid binding"/>
    <property type="evidence" value="ECO:0007669"/>
    <property type="project" value="UniProtKB-KW"/>
</dbReference>
<dbReference type="EMBL" id="JAINDJ010000004">
    <property type="protein sequence ID" value="KAG9451586.1"/>
    <property type="molecule type" value="Genomic_DNA"/>
</dbReference>
<reference evidence="7 8" key="1">
    <citation type="submission" date="2021-07" db="EMBL/GenBank/DDBJ databases">
        <title>The Aristolochia fimbriata genome: insights into angiosperm evolution, floral development and chemical biosynthesis.</title>
        <authorList>
            <person name="Jiao Y."/>
        </authorList>
    </citation>
    <scope>NUCLEOTIDE SEQUENCE [LARGE SCALE GENOMIC DNA]</scope>
    <source>
        <strain evidence="7">IBCAS-2021</strain>
        <tissue evidence="7">Leaf</tissue>
    </source>
</reference>
<keyword evidence="8" id="KW-1185">Reference proteome</keyword>
<dbReference type="GO" id="GO:0009651">
    <property type="term" value="P:response to salt stress"/>
    <property type="evidence" value="ECO:0007669"/>
    <property type="project" value="TreeGrafter"/>
</dbReference>
<dbReference type="PROSITE" id="PS51897">
    <property type="entry name" value="ANNEXIN_2"/>
    <property type="match status" value="3"/>
</dbReference>
<feature type="binding site" evidence="6">
    <location>
        <position position="21"/>
    </location>
    <ligand>
        <name>Ca(2+)</name>
        <dbReference type="ChEBI" id="CHEBI:29108"/>
        <label>1</label>
    </ligand>
</feature>
<dbReference type="PANTHER" id="PTHR10502:SF207">
    <property type="entry name" value="OS09G0368850 PROTEIN"/>
    <property type="match status" value="1"/>
</dbReference>
<dbReference type="GO" id="GO:0009414">
    <property type="term" value="P:response to water deprivation"/>
    <property type="evidence" value="ECO:0007669"/>
    <property type="project" value="TreeGrafter"/>
</dbReference>
<evidence type="ECO:0008006" key="9">
    <source>
        <dbReference type="Google" id="ProtNLM"/>
    </source>
</evidence>
<accession>A0AAV7EUU0</accession>
<proteinExistence type="predicted"/>
<dbReference type="GO" id="GO:0005509">
    <property type="term" value="F:calcium ion binding"/>
    <property type="evidence" value="ECO:0007669"/>
    <property type="project" value="InterPro"/>
</dbReference>
<dbReference type="GO" id="GO:0009409">
    <property type="term" value="P:response to cold"/>
    <property type="evidence" value="ECO:0007669"/>
    <property type="project" value="TreeGrafter"/>
</dbReference>
<name>A0AAV7EUU0_ARIFI</name>
<evidence type="ECO:0000256" key="1">
    <source>
        <dbReference type="ARBA" id="ARBA00022723"/>
    </source>
</evidence>
<evidence type="ECO:0000256" key="2">
    <source>
        <dbReference type="ARBA" id="ARBA00022737"/>
    </source>
</evidence>
<feature type="binding site" evidence="6">
    <location>
        <position position="23"/>
    </location>
    <ligand>
        <name>Ca(2+)</name>
        <dbReference type="ChEBI" id="CHEBI:29108"/>
        <label>1</label>
    </ligand>
</feature>
<comment type="caution">
    <text evidence="7">The sequence shown here is derived from an EMBL/GenBank/DDBJ whole genome shotgun (WGS) entry which is preliminary data.</text>
</comment>
<protein>
    <recommendedName>
        <fullName evidence="9">Annexin</fullName>
    </recommendedName>
</protein>
<dbReference type="PANTHER" id="PTHR10502">
    <property type="entry name" value="ANNEXIN"/>
    <property type="match status" value="1"/>
</dbReference>
<keyword evidence="2" id="KW-0677">Repeat</keyword>
<dbReference type="GO" id="GO:0009408">
    <property type="term" value="P:response to heat"/>
    <property type="evidence" value="ECO:0007669"/>
    <property type="project" value="TreeGrafter"/>
</dbReference>
<organism evidence="7 8">
    <name type="scientific">Aristolochia fimbriata</name>
    <name type="common">White veined hardy Dutchman's pipe vine</name>
    <dbReference type="NCBI Taxonomy" id="158543"/>
    <lineage>
        <taxon>Eukaryota</taxon>
        <taxon>Viridiplantae</taxon>
        <taxon>Streptophyta</taxon>
        <taxon>Embryophyta</taxon>
        <taxon>Tracheophyta</taxon>
        <taxon>Spermatophyta</taxon>
        <taxon>Magnoliopsida</taxon>
        <taxon>Magnoliidae</taxon>
        <taxon>Piperales</taxon>
        <taxon>Aristolochiaceae</taxon>
        <taxon>Aristolochia</taxon>
    </lineage>
</organism>
<feature type="binding site" evidence="6">
    <location>
        <position position="256"/>
    </location>
    <ligand>
        <name>Ca(2+)</name>
        <dbReference type="ChEBI" id="CHEBI:29108"/>
        <label>1</label>
    </ligand>
</feature>
<dbReference type="SMART" id="SM00335">
    <property type="entry name" value="ANX"/>
    <property type="match status" value="3"/>
</dbReference>
<dbReference type="GO" id="GO:0005737">
    <property type="term" value="C:cytoplasm"/>
    <property type="evidence" value="ECO:0007669"/>
    <property type="project" value="TreeGrafter"/>
</dbReference>
<dbReference type="PRINTS" id="PR01814">
    <property type="entry name" value="ANNEXINPLANT"/>
</dbReference>
<feature type="binding site" evidence="6">
    <location>
        <position position="257"/>
    </location>
    <ligand>
        <name>Ca(2+)</name>
        <dbReference type="ChEBI" id="CHEBI:29108"/>
        <label>2</label>
    </ligand>
</feature>
<dbReference type="SUPFAM" id="SSF47874">
    <property type="entry name" value="Annexin"/>
    <property type="match status" value="1"/>
</dbReference>
<evidence type="ECO:0000256" key="6">
    <source>
        <dbReference type="PIRSR" id="PIRSR609118-1"/>
    </source>
</evidence>
<dbReference type="InterPro" id="IPR037104">
    <property type="entry name" value="Annexin_sf"/>
</dbReference>
<dbReference type="Proteomes" id="UP000825729">
    <property type="component" value="Unassembled WGS sequence"/>
</dbReference>
<dbReference type="GO" id="GO:0001786">
    <property type="term" value="F:phosphatidylserine binding"/>
    <property type="evidence" value="ECO:0007669"/>
    <property type="project" value="TreeGrafter"/>
</dbReference>
<evidence type="ECO:0000256" key="4">
    <source>
        <dbReference type="ARBA" id="ARBA00023216"/>
    </source>
</evidence>
<keyword evidence="1 6" id="KW-0479">Metal-binding</keyword>
<evidence type="ECO:0000256" key="3">
    <source>
        <dbReference type="ARBA" id="ARBA00022837"/>
    </source>
</evidence>
<dbReference type="AlphaFoldDB" id="A0AAV7EUU0"/>
<gene>
    <name evidence="7" type="ORF">H6P81_011551</name>
</gene>
<evidence type="ECO:0000313" key="8">
    <source>
        <dbReference type="Proteomes" id="UP000825729"/>
    </source>
</evidence>
<dbReference type="Pfam" id="PF00191">
    <property type="entry name" value="Annexin"/>
    <property type="match status" value="3"/>
</dbReference>
<dbReference type="GO" id="GO:0005886">
    <property type="term" value="C:plasma membrane"/>
    <property type="evidence" value="ECO:0007669"/>
    <property type="project" value="TreeGrafter"/>
</dbReference>
<evidence type="ECO:0000313" key="7">
    <source>
        <dbReference type="EMBL" id="KAG9451586.1"/>
    </source>
</evidence>
<dbReference type="InterPro" id="IPR009118">
    <property type="entry name" value="AnnexinD_plant"/>
</dbReference>
<evidence type="ECO:0000256" key="5">
    <source>
        <dbReference type="ARBA" id="ARBA00023302"/>
    </source>
</evidence>
<sequence>MATSHISKKYVSDCQHLQHYFSGNEASSSKKMMEILTSRKPEDYKLIRQTYSALYNSDLLYMLSGIKRHKNLAMVAYLRICEPHERDAQSLRGGLVGSCVDLNTITEILCTRSTLDLQNVRQAYLTKYNADIGQDVVLKTNGNTKEVFRAILNSTRFSGARVDASMAMCDAKMIYEAMESGKSIDRKTIFSIISQRNSGQLKAILQAYKQLYGHDFSQSLKQTKSGEFGKELLVIIKCIQYPEKHFAKQLQRAVEKGSAQEALIRVVSTRAGSDIKGIKTAFSAKTGWSLESLVRSEFSNTENGNGLVADVLVGLLK</sequence>